<reference evidence="7" key="1">
    <citation type="journal article" date="2012" name="Proc. Natl. Acad. Sci. U.S.A.">
        <title>Antigenic diversity is generated by distinct evolutionary mechanisms in African trypanosome species.</title>
        <authorList>
            <person name="Jackson A.P."/>
            <person name="Berry A."/>
            <person name="Aslett M."/>
            <person name="Allison H.C."/>
            <person name="Burton P."/>
            <person name="Vavrova-Anderson J."/>
            <person name="Brown R."/>
            <person name="Browne H."/>
            <person name="Corton N."/>
            <person name="Hauser H."/>
            <person name="Gamble J."/>
            <person name="Gilderthorp R."/>
            <person name="Marcello L."/>
            <person name="McQuillan J."/>
            <person name="Otto T.D."/>
            <person name="Quail M.A."/>
            <person name="Sanders M.J."/>
            <person name="van Tonder A."/>
            <person name="Ginger M.L."/>
            <person name="Field M.C."/>
            <person name="Barry J.D."/>
            <person name="Hertz-Fowler C."/>
            <person name="Berriman M."/>
        </authorList>
    </citation>
    <scope>NUCLEOTIDE SEQUENCE</scope>
    <source>
        <strain evidence="7">IL3000</strain>
    </source>
</reference>
<dbReference type="PROSITE" id="PS51471">
    <property type="entry name" value="FE2OG_OXY"/>
    <property type="match status" value="1"/>
</dbReference>
<gene>
    <name evidence="7" type="ORF">TCIL3000_5_4490</name>
</gene>
<dbReference type="PANTHER" id="PTHR10869">
    <property type="entry name" value="PROLYL 4-HYDROXYLASE ALPHA SUBUNIT"/>
    <property type="match status" value="1"/>
</dbReference>
<dbReference type="SMART" id="SM00702">
    <property type="entry name" value="P4Hc"/>
    <property type="match status" value="1"/>
</dbReference>
<keyword evidence="4" id="KW-0560">Oxidoreductase</keyword>
<protein>
    <recommendedName>
        <fullName evidence="6">Fe2OG dioxygenase domain-containing protein</fullName>
    </recommendedName>
</protein>
<dbReference type="FunFam" id="2.60.120.620:FF:000037">
    <property type="entry name" value="Phytanoyl-CoA_dioxygenase_(PhyH)/2OG-Fe(II )_oxygenase_superfamily_-_putative"/>
    <property type="match status" value="1"/>
</dbReference>
<keyword evidence="5" id="KW-0408">Iron</keyword>
<dbReference type="VEuPathDB" id="TriTrypDB:TcIL3000_5_4490"/>
<comment type="cofactor">
    <cofactor evidence="1">
        <name>L-ascorbate</name>
        <dbReference type="ChEBI" id="CHEBI:38290"/>
    </cofactor>
</comment>
<dbReference type="GO" id="GO:0005783">
    <property type="term" value="C:endoplasmic reticulum"/>
    <property type="evidence" value="ECO:0007669"/>
    <property type="project" value="TreeGrafter"/>
</dbReference>
<sequence>MYSYNNIIDKNEPLNKDVIDRLALDPLPRSEATQSLVDKRVDVVVVENFLSSDECDQIIAACESVGYTFWRQRDPDAEASGSGEAGCCGGADARAFRVVDTIEANFPNLSQVLSSRIEKVVRLDSKAFSPSMQNAEELFARDLEGTWVPLKLADNLLFARYGSGGHFSPHIDGSTIVDLNTRSLYTLLIYLNDCERGGETVLFSGEQADVIQRDPCSGKYIGKDENRVGAVRPRKGTAAFFYYDVLHEGSPVGQGCSKYIIRGDFLYRRDPPILTAENDRKAFKLYEQARVAESNGDVFEACEMFQRVRKLSKGVAELYQL</sequence>
<dbReference type="PANTHER" id="PTHR10869:SF246">
    <property type="entry name" value="TRANSMEMBRANE PROLYL 4-HYDROXYLASE"/>
    <property type="match status" value="1"/>
</dbReference>
<evidence type="ECO:0000256" key="4">
    <source>
        <dbReference type="ARBA" id="ARBA00023002"/>
    </source>
</evidence>
<accession>G0UM38</accession>
<dbReference type="GO" id="GO:0004656">
    <property type="term" value="F:procollagen-proline 4-dioxygenase activity"/>
    <property type="evidence" value="ECO:0007669"/>
    <property type="project" value="TreeGrafter"/>
</dbReference>
<dbReference type="SUPFAM" id="SSF51197">
    <property type="entry name" value="Clavaminate synthase-like"/>
    <property type="match status" value="1"/>
</dbReference>
<dbReference type="InterPro" id="IPR044862">
    <property type="entry name" value="Pro_4_hyd_alph_FE2OG_OXY"/>
</dbReference>
<dbReference type="Pfam" id="PF13640">
    <property type="entry name" value="2OG-FeII_Oxy_3"/>
    <property type="match status" value="1"/>
</dbReference>
<name>G0UM38_TRYCI</name>
<dbReference type="Gene3D" id="2.60.120.620">
    <property type="entry name" value="q2cbj1_9rhob like domain"/>
    <property type="match status" value="1"/>
</dbReference>
<evidence type="ECO:0000256" key="5">
    <source>
        <dbReference type="ARBA" id="ARBA00023004"/>
    </source>
</evidence>
<proteinExistence type="predicted"/>
<dbReference type="GO" id="GO:0031418">
    <property type="term" value="F:L-ascorbic acid binding"/>
    <property type="evidence" value="ECO:0007669"/>
    <property type="project" value="InterPro"/>
</dbReference>
<dbReference type="InterPro" id="IPR005123">
    <property type="entry name" value="Oxoglu/Fe-dep_dioxygenase_dom"/>
</dbReference>
<keyword evidence="2" id="KW-0479">Metal-binding</keyword>
<dbReference type="AlphaFoldDB" id="G0UM38"/>
<evidence type="ECO:0000313" key="7">
    <source>
        <dbReference type="EMBL" id="CCC90701.1"/>
    </source>
</evidence>
<dbReference type="EMBL" id="HE575318">
    <property type="protein sequence ID" value="CCC90701.1"/>
    <property type="molecule type" value="Genomic_DNA"/>
</dbReference>
<feature type="domain" description="Fe2OG dioxygenase" evidence="6">
    <location>
        <begin position="152"/>
        <end position="271"/>
    </location>
</feature>
<keyword evidence="3" id="KW-0223">Dioxygenase</keyword>
<evidence type="ECO:0000259" key="6">
    <source>
        <dbReference type="PROSITE" id="PS51471"/>
    </source>
</evidence>
<evidence type="ECO:0000256" key="2">
    <source>
        <dbReference type="ARBA" id="ARBA00022723"/>
    </source>
</evidence>
<dbReference type="InterPro" id="IPR045054">
    <property type="entry name" value="P4HA-like"/>
</dbReference>
<evidence type="ECO:0000256" key="1">
    <source>
        <dbReference type="ARBA" id="ARBA00001961"/>
    </source>
</evidence>
<organism evidence="7">
    <name type="scientific">Trypanosoma congolense (strain IL3000)</name>
    <dbReference type="NCBI Taxonomy" id="1068625"/>
    <lineage>
        <taxon>Eukaryota</taxon>
        <taxon>Discoba</taxon>
        <taxon>Euglenozoa</taxon>
        <taxon>Kinetoplastea</taxon>
        <taxon>Metakinetoplastina</taxon>
        <taxon>Trypanosomatida</taxon>
        <taxon>Trypanosomatidae</taxon>
        <taxon>Trypanosoma</taxon>
        <taxon>Nannomonas</taxon>
    </lineage>
</organism>
<evidence type="ECO:0000256" key="3">
    <source>
        <dbReference type="ARBA" id="ARBA00022964"/>
    </source>
</evidence>
<dbReference type="InterPro" id="IPR006620">
    <property type="entry name" value="Pro_4_hyd_alph"/>
</dbReference>
<dbReference type="GO" id="GO:0005506">
    <property type="term" value="F:iron ion binding"/>
    <property type="evidence" value="ECO:0007669"/>
    <property type="project" value="InterPro"/>
</dbReference>